<protein>
    <submittedName>
        <fullName evidence="7">ABC-2 type transporter superfamily protein</fullName>
    </submittedName>
</protein>
<dbReference type="InterPro" id="IPR051784">
    <property type="entry name" value="Nod_factor_ABC_transporter"/>
</dbReference>
<organism evidence="7 8">
    <name type="scientific">Thermoanaerobacter kivui</name>
    <name type="common">Acetogenium kivui</name>
    <dbReference type="NCBI Taxonomy" id="2325"/>
    <lineage>
        <taxon>Bacteria</taxon>
        <taxon>Bacillati</taxon>
        <taxon>Bacillota</taxon>
        <taxon>Clostridia</taxon>
        <taxon>Thermoanaerobacterales</taxon>
        <taxon>Thermoanaerobacteraceae</taxon>
        <taxon>Thermoanaerobacter</taxon>
    </lineage>
</organism>
<evidence type="ECO:0000256" key="5">
    <source>
        <dbReference type="SAM" id="Phobius"/>
    </source>
</evidence>
<evidence type="ECO:0000256" key="3">
    <source>
        <dbReference type="ARBA" id="ARBA00022989"/>
    </source>
</evidence>
<dbReference type="KEGG" id="tki:TKV_c03480"/>
<proteinExistence type="predicted"/>
<dbReference type="RefSeq" id="WP_049684506.1">
    <property type="nucleotide sequence ID" value="NZ_CP009170.1"/>
</dbReference>
<dbReference type="AlphaFoldDB" id="A0A097AP29"/>
<keyword evidence="3 5" id="KW-1133">Transmembrane helix</keyword>
<evidence type="ECO:0000256" key="4">
    <source>
        <dbReference type="ARBA" id="ARBA00023136"/>
    </source>
</evidence>
<dbReference type="Pfam" id="PF01061">
    <property type="entry name" value="ABC2_membrane"/>
    <property type="match status" value="1"/>
</dbReference>
<evidence type="ECO:0000313" key="7">
    <source>
        <dbReference type="EMBL" id="AIS51553.1"/>
    </source>
</evidence>
<feature type="domain" description="ABC-2 type transporter transmembrane" evidence="6">
    <location>
        <begin position="9"/>
        <end position="186"/>
    </location>
</feature>
<accession>A0A097AP29</accession>
<dbReference type="eggNOG" id="COG1511">
    <property type="taxonomic scope" value="Bacteria"/>
</dbReference>
<comment type="subcellular location">
    <subcellularLocation>
        <location evidence="1">Membrane</location>
        <topology evidence="1">Multi-pass membrane protein</topology>
    </subcellularLocation>
</comment>
<feature type="transmembrane region" description="Helical" evidence="5">
    <location>
        <begin position="143"/>
        <end position="168"/>
    </location>
</feature>
<evidence type="ECO:0000256" key="1">
    <source>
        <dbReference type="ARBA" id="ARBA00004141"/>
    </source>
</evidence>
<reference evidence="8" key="1">
    <citation type="journal article" date="2015" name="Genome Announc.">
        <title>Whole-Genome Sequences of 80 Environmental and Clinical Isolates of Burkholderia pseudomallei.</title>
        <authorList>
            <person name="Johnson S.L."/>
            <person name="Baker A.L."/>
            <person name="Chain P.S."/>
            <person name="Currie B.J."/>
            <person name="Daligault H.E."/>
            <person name="Davenport K.W."/>
            <person name="Davis C.B."/>
            <person name="Inglis T.J."/>
            <person name="Kaestli M."/>
            <person name="Koren S."/>
            <person name="Mayo M."/>
            <person name="Merritt A.J."/>
            <person name="Price E.P."/>
            <person name="Sarovich D.S."/>
            <person name="Warner J."/>
            <person name="Rosovitz M.J."/>
        </authorList>
    </citation>
    <scope>NUCLEOTIDE SEQUENCE [LARGE SCALE GENOMIC DNA]</scope>
    <source>
        <strain evidence="8">DSM 2030</strain>
    </source>
</reference>
<evidence type="ECO:0000313" key="8">
    <source>
        <dbReference type="Proteomes" id="UP000029669"/>
    </source>
</evidence>
<evidence type="ECO:0000256" key="2">
    <source>
        <dbReference type="ARBA" id="ARBA00022692"/>
    </source>
</evidence>
<dbReference type="HOGENOM" id="CLU_090939_0_0_9"/>
<dbReference type="OrthoDB" id="2290207at2"/>
<feature type="transmembrane region" description="Helical" evidence="5">
    <location>
        <begin position="62"/>
        <end position="84"/>
    </location>
</feature>
<keyword evidence="8" id="KW-1185">Reference proteome</keyword>
<dbReference type="EMBL" id="CP009170">
    <property type="protein sequence ID" value="AIS51553.1"/>
    <property type="molecule type" value="Genomic_DNA"/>
</dbReference>
<sequence length="259" mass="28167">MFKYLNIVIAEIRRSLKESFSYKMGLVSDIVVLTLLYAGLIFMDTGSMLGEYYNNPGNSKTLLLLGYIFWSYSIAAISGVSNEISIEAVKGTLEQKFMAVIPYPFLIAGNIISSLLLSSIVAAVIITFSNLIIGVSITVNGKVILSLLMTLVGMYGMGLILGGLSLIAKRINQLTLLIQILLLFVTDTLSKTSPSSAISCIIPLTVGNDIARKSVSNIAISYNEWLMLILVSMLWFVVGSVVFGMSSRYARKNGLLGTY</sequence>
<gene>
    <name evidence="7" type="ORF">TKV_c03480</name>
</gene>
<dbReference type="STRING" id="2325.TKV_c03480"/>
<feature type="transmembrane region" description="Helical" evidence="5">
    <location>
        <begin position="105"/>
        <end position="137"/>
    </location>
</feature>
<feature type="transmembrane region" description="Helical" evidence="5">
    <location>
        <begin position="225"/>
        <end position="245"/>
    </location>
</feature>
<keyword evidence="2 5" id="KW-0812">Transmembrane</keyword>
<dbReference type="GO" id="GO:0140359">
    <property type="term" value="F:ABC-type transporter activity"/>
    <property type="evidence" value="ECO:0007669"/>
    <property type="project" value="InterPro"/>
</dbReference>
<keyword evidence="4 5" id="KW-0472">Membrane</keyword>
<dbReference type="Proteomes" id="UP000029669">
    <property type="component" value="Chromosome"/>
</dbReference>
<dbReference type="PANTHER" id="PTHR43229">
    <property type="entry name" value="NODULATION PROTEIN J"/>
    <property type="match status" value="1"/>
</dbReference>
<evidence type="ECO:0000259" key="6">
    <source>
        <dbReference type="Pfam" id="PF01061"/>
    </source>
</evidence>
<feature type="transmembrane region" description="Helical" evidence="5">
    <location>
        <begin position="20"/>
        <end position="42"/>
    </location>
</feature>
<name>A0A097AP29_THEKI</name>
<dbReference type="InterPro" id="IPR013525">
    <property type="entry name" value="ABC2_TM"/>
</dbReference>
<dbReference type="GO" id="GO:0016020">
    <property type="term" value="C:membrane"/>
    <property type="evidence" value="ECO:0007669"/>
    <property type="project" value="UniProtKB-SubCell"/>
</dbReference>
<dbReference type="PANTHER" id="PTHR43229:SF6">
    <property type="entry name" value="ABC-TYPE MULTIDRUG TRANSPORT SYSTEM, PERMEASE COMPONENT"/>
    <property type="match status" value="1"/>
</dbReference>